<dbReference type="RefSeq" id="WP_145353648.1">
    <property type="nucleotide sequence ID" value="NZ_CP036262.1"/>
</dbReference>
<dbReference type="Pfam" id="PF01636">
    <property type="entry name" value="APH"/>
    <property type="match status" value="1"/>
</dbReference>
<proteinExistence type="predicted"/>
<protein>
    <recommendedName>
        <fullName evidence="1">Aminoglycoside phosphotransferase domain-containing protein</fullName>
    </recommendedName>
</protein>
<dbReference type="InterPro" id="IPR011009">
    <property type="entry name" value="Kinase-like_dom_sf"/>
</dbReference>
<evidence type="ECO:0000313" key="2">
    <source>
        <dbReference type="EMBL" id="QDS95485.1"/>
    </source>
</evidence>
<evidence type="ECO:0000313" key="3">
    <source>
        <dbReference type="Proteomes" id="UP000320672"/>
    </source>
</evidence>
<dbReference type="Gene3D" id="3.90.1200.10">
    <property type="match status" value="1"/>
</dbReference>
<name>A0A517MKQ9_9BACT</name>
<sequence length="375" mass="42064">MGTVGLSLPIAVLDAWGLEPHVVECQPLSGGLSGALVFRVLVRREMGVPQNVVVRGWPEGISGDRVRDVQRFVSAVRQAGCALVPQWIRSVDGSSCLTHQQRIWEVTEWIEGEPWRPQTLTHQELSEAVQKGAAAIAQVHAAANQQTFSETGRQTVVPPAVLERCQRLQVVQDWWEAGPLDADRLDGREWLGAADRVARACWQTHGQAITEWLAIAQTIAYPVQTVLRDVHEQHVLFQNAQVSGLIDFDAMRIDTPAVDLSRFAHGFLLRWGIQKLTSNLSPLFQMNAEWGDCLEKVVWPAALAGYRQHCSFSEQEAELARHLGDVSSLFSLVNWVVWISWEEKAGRLSEKITEDVARNRVEQLQQFAINYFLAR</sequence>
<accession>A0A517MKQ9</accession>
<dbReference type="AlphaFoldDB" id="A0A517MKQ9"/>
<organism evidence="2 3">
    <name type="scientific">Roseimaritima multifibrata</name>
    <dbReference type="NCBI Taxonomy" id="1930274"/>
    <lineage>
        <taxon>Bacteria</taxon>
        <taxon>Pseudomonadati</taxon>
        <taxon>Planctomycetota</taxon>
        <taxon>Planctomycetia</taxon>
        <taxon>Pirellulales</taxon>
        <taxon>Pirellulaceae</taxon>
        <taxon>Roseimaritima</taxon>
    </lineage>
</organism>
<dbReference type="KEGG" id="rml:FF011L_42810"/>
<evidence type="ECO:0000259" key="1">
    <source>
        <dbReference type="Pfam" id="PF01636"/>
    </source>
</evidence>
<gene>
    <name evidence="2" type="ORF">FF011L_42810</name>
</gene>
<dbReference type="EMBL" id="CP036262">
    <property type="protein sequence ID" value="QDS95485.1"/>
    <property type="molecule type" value="Genomic_DNA"/>
</dbReference>
<dbReference type="InterPro" id="IPR002575">
    <property type="entry name" value="Aminoglycoside_PTrfase"/>
</dbReference>
<dbReference type="OrthoDB" id="283096at2"/>
<keyword evidence="3" id="KW-1185">Reference proteome</keyword>
<reference evidence="2 3" key="1">
    <citation type="submission" date="2019-02" db="EMBL/GenBank/DDBJ databases">
        <title>Deep-cultivation of Planctomycetes and their phenomic and genomic characterization uncovers novel biology.</title>
        <authorList>
            <person name="Wiegand S."/>
            <person name="Jogler M."/>
            <person name="Boedeker C."/>
            <person name="Pinto D."/>
            <person name="Vollmers J."/>
            <person name="Rivas-Marin E."/>
            <person name="Kohn T."/>
            <person name="Peeters S.H."/>
            <person name="Heuer A."/>
            <person name="Rast P."/>
            <person name="Oberbeckmann S."/>
            <person name="Bunk B."/>
            <person name="Jeske O."/>
            <person name="Meyerdierks A."/>
            <person name="Storesund J.E."/>
            <person name="Kallscheuer N."/>
            <person name="Luecker S."/>
            <person name="Lage O.M."/>
            <person name="Pohl T."/>
            <person name="Merkel B.J."/>
            <person name="Hornburger P."/>
            <person name="Mueller R.-W."/>
            <person name="Bruemmer F."/>
            <person name="Labrenz M."/>
            <person name="Spormann A.M."/>
            <person name="Op den Camp H."/>
            <person name="Overmann J."/>
            <person name="Amann R."/>
            <person name="Jetten M.S.M."/>
            <person name="Mascher T."/>
            <person name="Medema M.H."/>
            <person name="Devos D.P."/>
            <person name="Kaster A.-K."/>
            <person name="Ovreas L."/>
            <person name="Rohde M."/>
            <person name="Galperin M.Y."/>
            <person name="Jogler C."/>
        </authorList>
    </citation>
    <scope>NUCLEOTIDE SEQUENCE [LARGE SCALE GENOMIC DNA]</scope>
    <source>
        <strain evidence="2 3">FF011L</strain>
    </source>
</reference>
<dbReference type="Proteomes" id="UP000320672">
    <property type="component" value="Chromosome"/>
</dbReference>
<feature type="domain" description="Aminoglycoside phosphotransferase" evidence="1">
    <location>
        <begin position="25"/>
        <end position="264"/>
    </location>
</feature>
<dbReference type="SUPFAM" id="SSF56112">
    <property type="entry name" value="Protein kinase-like (PK-like)"/>
    <property type="match status" value="1"/>
</dbReference>